<evidence type="ECO:0000313" key="3">
    <source>
        <dbReference type="EMBL" id="KAF9064960.1"/>
    </source>
</evidence>
<evidence type="ECO:0008006" key="5">
    <source>
        <dbReference type="Google" id="ProtNLM"/>
    </source>
</evidence>
<keyword evidence="4" id="KW-1185">Reference proteome</keyword>
<keyword evidence="2" id="KW-1133">Transmembrane helix</keyword>
<evidence type="ECO:0000256" key="1">
    <source>
        <dbReference type="SAM" id="MobiDB-lite"/>
    </source>
</evidence>
<accession>A0A9P5PMY2</accession>
<dbReference type="OrthoDB" id="2657661at2759"/>
<feature type="transmembrane region" description="Helical" evidence="2">
    <location>
        <begin position="572"/>
        <end position="592"/>
    </location>
</feature>
<keyword evidence="2" id="KW-0472">Membrane</keyword>
<gene>
    <name evidence="3" type="ORF">BDP27DRAFT_1269800</name>
</gene>
<feature type="transmembrane region" description="Helical" evidence="2">
    <location>
        <begin position="666"/>
        <end position="685"/>
    </location>
</feature>
<dbReference type="Proteomes" id="UP000772434">
    <property type="component" value="Unassembled WGS sequence"/>
</dbReference>
<feature type="region of interest" description="Disordered" evidence="1">
    <location>
        <begin position="45"/>
        <end position="78"/>
    </location>
</feature>
<organism evidence="3 4">
    <name type="scientific">Rhodocollybia butyracea</name>
    <dbReference type="NCBI Taxonomy" id="206335"/>
    <lineage>
        <taxon>Eukaryota</taxon>
        <taxon>Fungi</taxon>
        <taxon>Dikarya</taxon>
        <taxon>Basidiomycota</taxon>
        <taxon>Agaricomycotina</taxon>
        <taxon>Agaricomycetes</taxon>
        <taxon>Agaricomycetidae</taxon>
        <taxon>Agaricales</taxon>
        <taxon>Marasmiineae</taxon>
        <taxon>Omphalotaceae</taxon>
        <taxon>Rhodocollybia</taxon>
    </lineage>
</organism>
<evidence type="ECO:0000313" key="4">
    <source>
        <dbReference type="Proteomes" id="UP000772434"/>
    </source>
</evidence>
<comment type="caution">
    <text evidence="3">The sequence shown here is derived from an EMBL/GenBank/DDBJ whole genome shotgun (WGS) entry which is preliminary data.</text>
</comment>
<name>A0A9P5PMY2_9AGAR</name>
<reference evidence="3" key="1">
    <citation type="submission" date="2020-11" db="EMBL/GenBank/DDBJ databases">
        <authorList>
            <consortium name="DOE Joint Genome Institute"/>
            <person name="Ahrendt S."/>
            <person name="Riley R."/>
            <person name="Andreopoulos W."/>
            <person name="Labutti K."/>
            <person name="Pangilinan J."/>
            <person name="Ruiz-Duenas F.J."/>
            <person name="Barrasa J.M."/>
            <person name="Sanchez-Garcia M."/>
            <person name="Camarero S."/>
            <person name="Miyauchi S."/>
            <person name="Serrano A."/>
            <person name="Linde D."/>
            <person name="Babiker R."/>
            <person name="Drula E."/>
            <person name="Ayuso-Fernandez I."/>
            <person name="Pacheco R."/>
            <person name="Padilla G."/>
            <person name="Ferreira P."/>
            <person name="Barriuso J."/>
            <person name="Kellner H."/>
            <person name="Castanera R."/>
            <person name="Alfaro M."/>
            <person name="Ramirez L."/>
            <person name="Pisabarro A.G."/>
            <person name="Kuo A."/>
            <person name="Tritt A."/>
            <person name="Lipzen A."/>
            <person name="He G."/>
            <person name="Yan M."/>
            <person name="Ng V."/>
            <person name="Cullen D."/>
            <person name="Martin F."/>
            <person name="Rosso M.-N."/>
            <person name="Henrissat B."/>
            <person name="Hibbett D."/>
            <person name="Martinez A.T."/>
            <person name="Grigoriev I.V."/>
        </authorList>
    </citation>
    <scope>NUCLEOTIDE SEQUENCE</scope>
    <source>
        <strain evidence="3">AH 40177</strain>
    </source>
</reference>
<dbReference type="EMBL" id="JADNRY010000111">
    <property type="protein sequence ID" value="KAF9064960.1"/>
    <property type="molecule type" value="Genomic_DNA"/>
</dbReference>
<protein>
    <recommendedName>
        <fullName evidence="5">WW domain-containing protein</fullName>
    </recommendedName>
</protein>
<proteinExistence type="predicted"/>
<sequence>MNLLRWILKIFQKLRVRGAALATRLIIQCIHALRSFLFRRRGKDTKNTDATHNHPDIDQSPNSAQKPASMSSSQTATRVISASRFPDTDSLPPYPLNNHLNPSASASSYELELGTRALYRHSSADLPRTSQSKLSGHFRHHSTQSTSHTHLQLPTAFGYNDNFGRSQHSICSTSDSHGSDMDPAPMQAFAAQTEHLETVPENQVLEPISSVHDRFCPIAPSAHSRYIRNAYVDKDFLIPLIPALTRSFQTEAIPEGWKKLIHPEGACYYVFEDKRYWTDANIMDEWIKNCVTSCIHDFDAFIRSHNVPLSSDTNIVFNLDSNDKIKNGDENKYTCGYYIVEHSTRSVFWLDTFKPDWFPAWFRIPGVKSLGHIQHEIVSQYWYHCNLYPHSFSLTLEHVEKLHDILLYSISDTMISDASTVPYSLTHLKDMMLLVNNIRDNLYAIGGVTAYSRLMHIFEKYRFLNFASTPFARLERYHSVYHPPDDVETYPWLMKVFSPVLFSAPYWYFRSLTNICVDGLVHEAAWSEFINRMNEEWQQLTLFNTVLVNANVGFLAIQSIDNASNLPGRSPAQIASFLSVIASAGSIVLGLIHVRKHRGNPRDTAAAVARYINSWTKDRLGLATLAVLYSVPYALLMWGVICFLLAFSFMCYSPSSALVRALMSSAWFVVTILVLWYFTTLATWAQRLGRDISFWSISMGHRI</sequence>
<dbReference type="AlphaFoldDB" id="A0A9P5PMY2"/>
<evidence type="ECO:0000256" key="2">
    <source>
        <dbReference type="SAM" id="Phobius"/>
    </source>
</evidence>
<feature type="compositionally biased region" description="Polar residues" evidence="1">
    <location>
        <begin position="59"/>
        <end position="78"/>
    </location>
</feature>
<feature type="compositionally biased region" description="Basic and acidic residues" evidence="1">
    <location>
        <begin position="45"/>
        <end position="57"/>
    </location>
</feature>
<keyword evidence="2" id="KW-0812">Transmembrane</keyword>
<feature type="transmembrane region" description="Helical" evidence="2">
    <location>
        <begin position="620"/>
        <end position="646"/>
    </location>
</feature>